<name>A0A2K9V521_9CAUD</name>
<protein>
    <submittedName>
        <fullName evidence="1">Internal virion protein</fullName>
    </submittedName>
</protein>
<dbReference type="GeneID" id="54988063"/>
<dbReference type="KEGG" id="vg:54988063"/>
<dbReference type="Pfam" id="PF24072">
    <property type="entry name" value="T7_gp14"/>
    <property type="match status" value="1"/>
</dbReference>
<evidence type="ECO:0000313" key="2">
    <source>
        <dbReference type="Proteomes" id="UP000241070"/>
    </source>
</evidence>
<dbReference type="EMBL" id="MG736918">
    <property type="protein sequence ID" value="AUV57235.1"/>
    <property type="molecule type" value="Genomic_DNA"/>
</dbReference>
<keyword evidence="2" id="KW-1185">Reference proteome</keyword>
<dbReference type="InterPro" id="IPR038996">
    <property type="entry name" value="Gp14"/>
</dbReference>
<reference evidence="1 2" key="1">
    <citation type="submission" date="2017-12" db="EMBL/GenBank/DDBJ databases">
        <title>Complete Genome Sequences of Erwinia amylovora Phages vB_EamP-S2 and vB_EamM-Bue1.</title>
        <authorList>
            <person name="Knecht L.E."/>
            <person name="Born Y."/>
            <person name="Pothier J.F."/>
            <person name="Loessner M.J."/>
            <person name="Fieseler L."/>
        </authorList>
    </citation>
    <scope>NUCLEOTIDE SEQUENCE [LARGE SCALE GENOMIC DNA]</scope>
</reference>
<dbReference type="RefSeq" id="YP_009797646.1">
    <property type="nucleotide sequence ID" value="NC_047917.1"/>
</dbReference>
<dbReference type="Proteomes" id="UP000241070">
    <property type="component" value="Segment"/>
</dbReference>
<proteinExistence type="predicted"/>
<evidence type="ECO:0000313" key="1">
    <source>
        <dbReference type="EMBL" id="AUV57235.1"/>
    </source>
</evidence>
<accession>A0A2K9V521</accession>
<organism evidence="1 2">
    <name type="scientific">Erwinia phage vB_EamP-S2</name>
    <dbReference type="NCBI Taxonomy" id="2070198"/>
    <lineage>
        <taxon>Viruses</taxon>
        <taxon>Duplodnaviria</taxon>
        <taxon>Heunggongvirae</taxon>
        <taxon>Uroviricota</taxon>
        <taxon>Caudoviricetes</taxon>
        <taxon>Autographivirales</taxon>
        <taxon>Autosignataviridae</taxon>
        <taxon>Molineuxvirinae</taxon>
        <taxon>Eracentumvirus</taxon>
        <taxon>Eracentumvirus S2</taxon>
    </lineage>
</organism>
<sequence>MGVSSQGATGAAGGAASGAAMGATVGGPWGAVIGGVVGGVAGLVSGQSAAKKQKQALEEYNKQIRENAQRNYQKLDIQESEAAGAARDQLLDNNIDMVKQRAQIESIAAATGTAGGTLGTLVNDTLAEGGRNQGKIIDNYNREMTGYASQAEDVRRGAQANLKSTAIQKPTAGEWLSLVAKTGTDMYSGVSGGLSMNKELGSNYTLNGLLSRTKSGANTAIN</sequence>